<dbReference type="AlphaFoldDB" id="A0A918XCH2"/>
<comment type="caution">
    <text evidence="2">The sequence shown here is derived from an EMBL/GenBank/DDBJ whole genome shotgun (WGS) entry which is preliminary data.</text>
</comment>
<name>A0A918XCH2_9ACTN</name>
<dbReference type="Gene3D" id="3.90.550.10">
    <property type="entry name" value="Spore Coat Polysaccharide Biosynthesis Protein SpsA, Chain A"/>
    <property type="match status" value="1"/>
</dbReference>
<keyword evidence="3" id="KW-1185">Reference proteome</keyword>
<evidence type="ECO:0000313" key="3">
    <source>
        <dbReference type="Proteomes" id="UP000654947"/>
    </source>
</evidence>
<dbReference type="EMBL" id="BMXL01000009">
    <property type="protein sequence ID" value="GHD24871.1"/>
    <property type="molecule type" value="Genomic_DNA"/>
</dbReference>
<dbReference type="SUPFAM" id="SSF53448">
    <property type="entry name" value="Nucleotide-diphospho-sugar transferases"/>
    <property type="match status" value="1"/>
</dbReference>
<dbReference type="Pfam" id="PF00483">
    <property type="entry name" value="NTP_transferase"/>
    <property type="match status" value="1"/>
</dbReference>
<reference evidence="2 3" key="1">
    <citation type="journal article" date="2014" name="Int. J. Syst. Evol. Microbiol.">
        <title>Complete genome sequence of Corynebacterium casei LMG S-19264T (=DSM 44701T), isolated from a smear-ripened cheese.</title>
        <authorList>
            <consortium name="US DOE Joint Genome Institute (JGI-PGF)"/>
            <person name="Walter F."/>
            <person name="Albersmeier A."/>
            <person name="Kalinowski J."/>
            <person name="Ruckert C."/>
        </authorList>
    </citation>
    <scope>NUCLEOTIDE SEQUENCE [LARGE SCALE GENOMIC DNA]</scope>
    <source>
        <strain evidence="2 3">KCTC 19473</strain>
    </source>
</reference>
<gene>
    <name evidence="2" type="ORF">GCM10007147_21520</name>
</gene>
<dbReference type="Gene3D" id="2.160.10.10">
    <property type="entry name" value="Hexapeptide repeat proteins"/>
    <property type="match status" value="1"/>
</dbReference>
<protein>
    <submittedName>
        <fullName evidence="2">Glucose-1-phosphate thymidylyltransferase</fullName>
    </submittedName>
</protein>
<organism evidence="2 3">
    <name type="scientific">Nocardiopsis kunsanensis</name>
    <dbReference type="NCBI Taxonomy" id="141693"/>
    <lineage>
        <taxon>Bacteria</taxon>
        <taxon>Bacillati</taxon>
        <taxon>Actinomycetota</taxon>
        <taxon>Actinomycetes</taxon>
        <taxon>Streptosporangiales</taxon>
        <taxon>Nocardiopsidaceae</taxon>
        <taxon>Nocardiopsis</taxon>
    </lineage>
</organism>
<dbReference type="Proteomes" id="UP000654947">
    <property type="component" value="Unassembled WGS sequence"/>
</dbReference>
<feature type="domain" description="Nucleotidyl transferase" evidence="1">
    <location>
        <begin position="2"/>
        <end position="219"/>
    </location>
</feature>
<dbReference type="PANTHER" id="PTHR42883:SF2">
    <property type="entry name" value="THYMIDYLYLTRANSFERASE"/>
    <property type="match status" value="1"/>
</dbReference>
<dbReference type="InterPro" id="IPR029044">
    <property type="entry name" value="Nucleotide-diphossugar_trans"/>
</dbReference>
<proteinExistence type="predicted"/>
<evidence type="ECO:0000313" key="2">
    <source>
        <dbReference type="EMBL" id="GHD24871.1"/>
    </source>
</evidence>
<accession>A0A918XCH2</accession>
<dbReference type="NCBIfam" id="TIGR01208">
    <property type="entry name" value="rmlA_long"/>
    <property type="match status" value="1"/>
</dbReference>
<dbReference type="PANTHER" id="PTHR42883">
    <property type="entry name" value="GLUCOSE-1-PHOSPHATE THYMIDYLTRANSFERASE"/>
    <property type="match status" value="1"/>
</dbReference>
<sequence>MRPFSHTTAKQLLPVANEPVLFHVLASVALSGVKDVGVVVGTTGDQIREAVGDGSRFGVSVTYVDQRKPLGIGHAVRISRGFLGDEDFLLFLGDNYLEKGLTDFVSRAVQSGFDANLLVHGARDPSRFGVAELDGHGGVVRVEEKPANPRSNLALVGVYALTPAVHEAVRSVPVSSRGELEITDALQWMIDRGLTVGTEPVTGAWCDVGGVEDLLDANRVALGATRRLLEGDVDSESTVVGPIHVAEGAVVRRSHLYGPAVIGPGAVIDRSTVEGFTSIGAGCGIRGSRIGSSVVMEKACVERVNALTGSFLGRASVVSGPSTAAGGHRLVLGDHSSAWLAS</sequence>
<evidence type="ECO:0000259" key="1">
    <source>
        <dbReference type="Pfam" id="PF00483"/>
    </source>
</evidence>
<dbReference type="InterPro" id="IPR005908">
    <property type="entry name" value="G1P_thy_trans_l"/>
</dbReference>
<dbReference type="InterPro" id="IPR005835">
    <property type="entry name" value="NTP_transferase_dom"/>
</dbReference>